<feature type="compositionally biased region" description="Polar residues" evidence="1">
    <location>
        <begin position="201"/>
        <end position="210"/>
    </location>
</feature>
<proteinExistence type="predicted"/>
<accession>A0A8T0D5H6</accession>
<dbReference type="InterPro" id="IPR007110">
    <property type="entry name" value="Ig-like_dom"/>
</dbReference>
<dbReference type="InterPro" id="IPR013098">
    <property type="entry name" value="Ig_I-set"/>
</dbReference>
<dbReference type="InterPro" id="IPR036179">
    <property type="entry name" value="Ig-like_dom_sf"/>
</dbReference>
<evidence type="ECO:0000256" key="1">
    <source>
        <dbReference type="SAM" id="MobiDB-lite"/>
    </source>
</evidence>
<sequence length="586" mass="65279">MDLSIGQKFKNWWSQMVKHDNNSTSPSPINKTAANARYFPKDNGLAVPASNSVNHSASDQPPISVPRSPEHGVSVKAIDLSKVHREICEAPKFEGSLEAEYTFCASKQVDVDDFSENDPDALVLYCYVQTSANDVVFLWMKDGREILPRKRVEIFSQRTSTQLRINYPQLSDAGTYKCQAANPEGRCETSTKVIIEPATTEVPSESSDAQSPDYPRESTRTNARSPIPAVNDTRRSRRRKRRNLNMTDCDSSGFIHMDDIIEGASLNQVNGQKSTNKAVLSDEDTELEDVKALPECDQPSPQNTIGASSNVLVARNLAKPKKYSVQDTGSSSDLLMKSTYTTDLPEITLRSRTMKTFHQKCKSPIVVTDARGNRMSTRPCSVIGNDSLDRGLMSNYLVRSLPMRQRRSLGGQNSPQRHTVKELVESFEKLQSGQSSNSLEQTPTSSPHTTPLHVVRTDAQNGYFVRGNSANFTTIQRRQSLTGSSSLRSMKYKLNGINSQKTMHDSLIFLYPNDGFTDEEGCCNTSPIIRRSLLTPTSFTSSSQFNESQKPLNGKRNNMNALEKDLTTGKFTQIQHCLRGLMKEPH</sequence>
<feature type="domain" description="Ig-like" evidence="2">
    <location>
        <begin position="91"/>
        <end position="194"/>
    </location>
</feature>
<dbReference type="SUPFAM" id="SSF48726">
    <property type="entry name" value="Immunoglobulin"/>
    <property type="match status" value="1"/>
</dbReference>
<dbReference type="CDD" id="cd00096">
    <property type="entry name" value="Ig"/>
    <property type="match status" value="1"/>
</dbReference>
<comment type="caution">
    <text evidence="3">The sequence shown here is derived from an EMBL/GenBank/DDBJ whole genome shotgun (WGS) entry which is preliminary data.</text>
</comment>
<dbReference type="InterPro" id="IPR013783">
    <property type="entry name" value="Ig-like_fold"/>
</dbReference>
<dbReference type="Proteomes" id="UP000699462">
    <property type="component" value="Unassembled WGS sequence"/>
</dbReference>
<reference evidence="3 4" key="1">
    <citation type="submission" date="2019-07" db="EMBL/GenBank/DDBJ databases">
        <title>Annotation for the trematode Paragonimus westermani.</title>
        <authorList>
            <person name="Choi Y.-J."/>
        </authorList>
    </citation>
    <scope>NUCLEOTIDE SEQUENCE [LARGE SCALE GENOMIC DNA]</scope>
    <source>
        <strain evidence="3">180907_Pwestermani</strain>
    </source>
</reference>
<dbReference type="AlphaFoldDB" id="A0A8T0D5H6"/>
<evidence type="ECO:0000259" key="2">
    <source>
        <dbReference type="PROSITE" id="PS50835"/>
    </source>
</evidence>
<feature type="region of interest" description="Disordered" evidence="1">
    <location>
        <begin position="49"/>
        <end position="70"/>
    </location>
</feature>
<gene>
    <name evidence="3" type="ORF">P879_03376</name>
</gene>
<evidence type="ECO:0000313" key="3">
    <source>
        <dbReference type="EMBL" id="KAF8561881.1"/>
    </source>
</evidence>
<keyword evidence="4" id="KW-1185">Reference proteome</keyword>
<dbReference type="Pfam" id="PF07679">
    <property type="entry name" value="I-set"/>
    <property type="match status" value="1"/>
</dbReference>
<feature type="compositionally biased region" description="Low complexity" evidence="1">
    <location>
        <begin position="442"/>
        <end position="451"/>
    </location>
</feature>
<organism evidence="3 4">
    <name type="scientific">Paragonimus westermani</name>
    <dbReference type="NCBI Taxonomy" id="34504"/>
    <lineage>
        <taxon>Eukaryota</taxon>
        <taxon>Metazoa</taxon>
        <taxon>Spiralia</taxon>
        <taxon>Lophotrochozoa</taxon>
        <taxon>Platyhelminthes</taxon>
        <taxon>Trematoda</taxon>
        <taxon>Digenea</taxon>
        <taxon>Plagiorchiida</taxon>
        <taxon>Troglotremata</taxon>
        <taxon>Troglotrematidae</taxon>
        <taxon>Paragonimus</taxon>
    </lineage>
</organism>
<name>A0A8T0D5H6_9TREM</name>
<dbReference type="Gene3D" id="2.60.40.10">
    <property type="entry name" value="Immunoglobulins"/>
    <property type="match status" value="1"/>
</dbReference>
<dbReference type="EMBL" id="JTDF01021402">
    <property type="protein sequence ID" value="KAF8561881.1"/>
    <property type="molecule type" value="Genomic_DNA"/>
</dbReference>
<protein>
    <recommendedName>
        <fullName evidence="2">Ig-like domain-containing protein</fullName>
    </recommendedName>
</protein>
<feature type="region of interest" description="Disordered" evidence="1">
    <location>
        <begin position="196"/>
        <end position="244"/>
    </location>
</feature>
<feature type="compositionally biased region" description="Polar residues" evidence="1">
    <location>
        <begin position="429"/>
        <end position="441"/>
    </location>
</feature>
<dbReference type="PROSITE" id="PS50835">
    <property type="entry name" value="IG_LIKE"/>
    <property type="match status" value="1"/>
</dbReference>
<evidence type="ECO:0000313" key="4">
    <source>
        <dbReference type="Proteomes" id="UP000699462"/>
    </source>
</evidence>
<dbReference type="OrthoDB" id="504170at2759"/>
<feature type="compositionally biased region" description="Polar residues" evidence="1">
    <location>
        <begin position="49"/>
        <end position="61"/>
    </location>
</feature>
<feature type="region of interest" description="Disordered" evidence="1">
    <location>
        <begin position="429"/>
        <end position="451"/>
    </location>
</feature>